<proteinExistence type="predicted"/>
<dbReference type="InterPro" id="IPR024185">
    <property type="entry name" value="FTHF_cligase-like_sf"/>
</dbReference>
<gene>
    <name evidence="2" type="ORF">C8D89_11142</name>
</gene>
<dbReference type="PANTHER" id="PTHR43682:SF1">
    <property type="entry name" value="LACTATE UTILIZATION PROTEIN C"/>
    <property type="match status" value="1"/>
</dbReference>
<dbReference type="Pfam" id="PF02589">
    <property type="entry name" value="LUD_dom"/>
    <property type="match status" value="1"/>
</dbReference>
<dbReference type="Proteomes" id="UP000245639">
    <property type="component" value="Unassembled WGS sequence"/>
</dbReference>
<dbReference type="EMBL" id="QEKW01000011">
    <property type="protein sequence ID" value="PVZ07671.1"/>
    <property type="molecule type" value="Genomic_DNA"/>
</dbReference>
<organism evidence="2 3">
    <name type="scientific">Actinomycetospora cinnamomea</name>
    <dbReference type="NCBI Taxonomy" id="663609"/>
    <lineage>
        <taxon>Bacteria</taxon>
        <taxon>Bacillati</taxon>
        <taxon>Actinomycetota</taxon>
        <taxon>Actinomycetes</taxon>
        <taxon>Pseudonocardiales</taxon>
        <taxon>Pseudonocardiaceae</taxon>
        <taxon>Actinomycetospora</taxon>
    </lineage>
</organism>
<keyword evidence="3" id="KW-1185">Reference proteome</keyword>
<dbReference type="InterPro" id="IPR037171">
    <property type="entry name" value="NagB/RpiA_transferase-like"/>
</dbReference>
<sequence length="222" mass="22869">MVEADALVSAREEVLARLRAARDAGAPRGGVPPTPREYRRVGALAAGSAEVVDRLEETVTEYRAVVFRAAGPGDVPAVLASVLEGVGSVVVPPGLPTTWTDGLAVTVRRDDPPLSVPELDGLDAVLTGASVAIADTGTLVLAAGEPDQGRRAITLVPDHHVCVVDAAAVVSSVPEALARLDPTRPLTFVSGPSATSDIELDRVEGVHGPRRLDVVLVGPPRA</sequence>
<name>A0A2U1F673_9PSEU</name>
<dbReference type="InterPro" id="IPR003741">
    <property type="entry name" value="LUD_dom"/>
</dbReference>
<comment type="caution">
    <text evidence="2">The sequence shown here is derived from an EMBL/GenBank/DDBJ whole genome shotgun (WGS) entry which is preliminary data.</text>
</comment>
<reference evidence="2 3" key="1">
    <citation type="submission" date="2018-04" db="EMBL/GenBank/DDBJ databases">
        <title>Genomic Encyclopedia of Type Strains, Phase IV (KMG-IV): sequencing the most valuable type-strain genomes for metagenomic binning, comparative biology and taxonomic classification.</title>
        <authorList>
            <person name="Goeker M."/>
        </authorList>
    </citation>
    <scope>NUCLEOTIDE SEQUENCE [LARGE SCALE GENOMIC DNA]</scope>
    <source>
        <strain evidence="2 3">DSM 45771</strain>
    </source>
</reference>
<evidence type="ECO:0000313" key="3">
    <source>
        <dbReference type="Proteomes" id="UP000245639"/>
    </source>
</evidence>
<evidence type="ECO:0000313" key="2">
    <source>
        <dbReference type="EMBL" id="PVZ07671.1"/>
    </source>
</evidence>
<dbReference type="Gene3D" id="3.40.50.10420">
    <property type="entry name" value="NagB/RpiA/CoA transferase-like"/>
    <property type="match status" value="1"/>
</dbReference>
<dbReference type="AlphaFoldDB" id="A0A2U1F673"/>
<feature type="domain" description="LUD" evidence="1">
    <location>
        <begin position="122"/>
        <end position="217"/>
    </location>
</feature>
<evidence type="ECO:0000259" key="1">
    <source>
        <dbReference type="Pfam" id="PF02589"/>
    </source>
</evidence>
<protein>
    <submittedName>
        <fullName evidence="2">L-lactate dehydrogenase complex protein LldG</fullName>
    </submittedName>
</protein>
<dbReference type="PANTHER" id="PTHR43682">
    <property type="entry name" value="LACTATE UTILIZATION PROTEIN C"/>
    <property type="match status" value="1"/>
</dbReference>
<dbReference type="SUPFAM" id="SSF100950">
    <property type="entry name" value="NagB/RpiA/CoA transferase-like"/>
    <property type="match status" value="1"/>
</dbReference>
<accession>A0A2U1F673</accession>